<protein>
    <submittedName>
        <fullName evidence="2">Uncharacterized protein</fullName>
    </submittedName>
</protein>
<feature type="region of interest" description="Disordered" evidence="1">
    <location>
        <begin position="1"/>
        <end position="65"/>
    </location>
</feature>
<dbReference type="Proteomes" id="UP001066276">
    <property type="component" value="Chromosome 3_2"/>
</dbReference>
<gene>
    <name evidence="2" type="ORF">NDU88_004774</name>
</gene>
<evidence type="ECO:0000256" key="1">
    <source>
        <dbReference type="SAM" id="MobiDB-lite"/>
    </source>
</evidence>
<name>A0AAV7TSY1_PLEWA</name>
<dbReference type="EMBL" id="JANPWB010000006">
    <property type="protein sequence ID" value="KAJ1179540.1"/>
    <property type="molecule type" value="Genomic_DNA"/>
</dbReference>
<dbReference type="AlphaFoldDB" id="A0AAV7TSY1"/>
<accession>A0AAV7TSY1</accession>
<evidence type="ECO:0000313" key="3">
    <source>
        <dbReference type="Proteomes" id="UP001066276"/>
    </source>
</evidence>
<comment type="caution">
    <text evidence="2">The sequence shown here is derived from an EMBL/GenBank/DDBJ whole genome shotgun (WGS) entry which is preliminary data.</text>
</comment>
<proteinExistence type="predicted"/>
<evidence type="ECO:0000313" key="2">
    <source>
        <dbReference type="EMBL" id="KAJ1179540.1"/>
    </source>
</evidence>
<keyword evidence="3" id="KW-1185">Reference proteome</keyword>
<sequence length="127" mass="13973">MKNKDAEETGAGAEKEPAGENTEIDSREPKESLSNLEAPLGEEHEGRHRSYIRTYPTETAARRTTGSGALLILKWTPEDSARLCTARLLRETEKGLQTSEADQRSKGDYKCMSTCSSGPKNAVEDSR</sequence>
<reference evidence="2" key="1">
    <citation type="journal article" date="2022" name="bioRxiv">
        <title>Sequencing and chromosome-scale assembly of the giantPleurodeles waltlgenome.</title>
        <authorList>
            <person name="Brown T."/>
            <person name="Elewa A."/>
            <person name="Iarovenko S."/>
            <person name="Subramanian E."/>
            <person name="Araus A.J."/>
            <person name="Petzold A."/>
            <person name="Susuki M."/>
            <person name="Suzuki K.-i.T."/>
            <person name="Hayashi T."/>
            <person name="Toyoda A."/>
            <person name="Oliveira C."/>
            <person name="Osipova E."/>
            <person name="Leigh N.D."/>
            <person name="Simon A."/>
            <person name="Yun M.H."/>
        </authorList>
    </citation>
    <scope>NUCLEOTIDE SEQUENCE</scope>
    <source>
        <strain evidence="2">20211129_DDA</strain>
        <tissue evidence="2">Liver</tissue>
    </source>
</reference>
<feature type="compositionally biased region" description="Basic and acidic residues" evidence="1">
    <location>
        <begin position="1"/>
        <end position="31"/>
    </location>
</feature>
<organism evidence="2 3">
    <name type="scientific">Pleurodeles waltl</name>
    <name type="common">Iberian ribbed newt</name>
    <dbReference type="NCBI Taxonomy" id="8319"/>
    <lineage>
        <taxon>Eukaryota</taxon>
        <taxon>Metazoa</taxon>
        <taxon>Chordata</taxon>
        <taxon>Craniata</taxon>
        <taxon>Vertebrata</taxon>
        <taxon>Euteleostomi</taxon>
        <taxon>Amphibia</taxon>
        <taxon>Batrachia</taxon>
        <taxon>Caudata</taxon>
        <taxon>Salamandroidea</taxon>
        <taxon>Salamandridae</taxon>
        <taxon>Pleurodelinae</taxon>
        <taxon>Pleurodeles</taxon>
    </lineage>
</organism>
<feature type="region of interest" description="Disordered" evidence="1">
    <location>
        <begin position="93"/>
        <end position="127"/>
    </location>
</feature>